<organism evidence="2 3">
    <name type="scientific">Leptidea sinapis</name>
    <dbReference type="NCBI Taxonomy" id="189913"/>
    <lineage>
        <taxon>Eukaryota</taxon>
        <taxon>Metazoa</taxon>
        <taxon>Ecdysozoa</taxon>
        <taxon>Arthropoda</taxon>
        <taxon>Hexapoda</taxon>
        <taxon>Insecta</taxon>
        <taxon>Pterygota</taxon>
        <taxon>Neoptera</taxon>
        <taxon>Endopterygota</taxon>
        <taxon>Lepidoptera</taxon>
        <taxon>Glossata</taxon>
        <taxon>Ditrysia</taxon>
        <taxon>Papilionoidea</taxon>
        <taxon>Pieridae</taxon>
        <taxon>Dismorphiinae</taxon>
        <taxon>Leptidea</taxon>
    </lineage>
</organism>
<proteinExistence type="predicted"/>
<feature type="compositionally biased region" description="Low complexity" evidence="1">
    <location>
        <begin position="131"/>
        <end position="151"/>
    </location>
</feature>
<feature type="region of interest" description="Disordered" evidence="1">
    <location>
        <begin position="119"/>
        <end position="159"/>
    </location>
</feature>
<dbReference type="EMBL" id="FZQP02006815">
    <property type="protein sequence ID" value="VVD03957.1"/>
    <property type="molecule type" value="Genomic_DNA"/>
</dbReference>
<dbReference type="Proteomes" id="UP000324832">
    <property type="component" value="Unassembled WGS sequence"/>
</dbReference>
<protein>
    <submittedName>
        <fullName evidence="2">Uncharacterized protein</fullName>
    </submittedName>
</protein>
<reference evidence="2 3" key="1">
    <citation type="submission" date="2017-07" db="EMBL/GenBank/DDBJ databases">
        <authorList>
            <person name="Talla V."/>
            <person name="Backstrom N."/>
        </authorList>
    </citation>
    <scope>NUCLEOTIDE SEQUENCE [LARGE SCALE GENOMIC DNA]</scope>
</reference>
<keyword evidence="3" id="KW-1185">Reference proteome</keyword>
<name>A0A5E4R1V4_9NEOP</name>
<gene>
    <name evidence="2" type="ORF">LSINAPIS_LOCUS13837</name>
</gene>
<feature type="non-terminal residue" evidence="2">
    <location>
        <position position="173"/>
    </location>
</feature>
<dbReference type="AlphaFoldDB" id="A0A5E4R1V4"/>
<evidence type="ECO:0000313" key="2">
    <source>
        <dbReference type="EMBL" id="VVD03957.1"/>
    </source>
</evidence>
<evidence type="ECO:0000313" key="3">
    <source>
        <dbReference type="Proteomes" id="UP000324832"/>
    </source>
</evidence>
<sequence>MVRQGVSGVVARHQLYWGTLCLNHTLSSQNQTAPPHLVLTKNGSIRNAQTTSRRRAEPIANRLNAMASNDEEVSSSLCSHTTNNLTPLQSNNLDIHHMHVYSQEYDVAANMAGVCIGEQDVDEPDADGPDADAPGVGAPGAGAPDAGAPDVDAQDVDALDADAPGAACVPISA</sequence>
<accession>A0A5E4R1V4</accession>
<evidence type="ECO:0000256" key="1">
    <source>
        <dbReference type="SAM" id="MobiDB-lite"/>
    </source>
</evidence>
<feature type="compositionally biased region" description="Acidic residues" evidence="1">
    <location>
        <begin position="119"/>
        <end position="130"/>
    </location>
</feature>